<dbReference type="Proteomes" id="UP000729402">
    <property type="component" value="Unassembled WGS sequence"/>
</dbReference>
<evidence type="ECO:0000313" key="2">
    <source>
        <dbReference type="Proteomes" id="UP000729402"/>
    </source>
</evidence>
<comment type="caution">
    <text evidence="1">The sequence shown here is derived from an EMBL/GenBank/DDBJ whole genome shotgun (WGS) entry which is preliminary data.</text>
</comment>
<reference evidence="1" key="2">
    <citation type="submission" date="2021-02" db="EMBL/GenBank/DDBJ databases">
        <authorList>
            <person name="Kimball J.A."/>
            <person name="Haas M.W."/>
            <person name="Macchietto M."/>
            <person name="Kono T."/>
            <person name="Duquette J."/>
            <person name="Shao M."/>
        </authorList>
    </citation>
    <scope>NUCLEOTIDE SEQUENCE</scope>
    <source>
        <tissue evidence="1">Fresh leaf tissue</tissue>
    </source>
</reference>
<accession>A0A8J5S5B5</accession>
<keyword evidence="2" id="KW-1185">Reference proteome</keyword>
<sequence length="73" mass="7786">MDKMQIFAADAASRSMGKSMQPELSIEQQFLLAWPRCNTTLYRYGAATQARACGRSKSASVRAGSVAVAVAGD</sequence>
<dbReference type="AlphaFoldDB" id="A0A8J5S5B5"/>
<name>A0A8J5S5B5_ZIZPA</name>
<evidence type="ECO:0000313" key="1">
    <source>
        <dbReference type="EMBL" id="KAG8050451.1"/>
    </source>
</evidence>
<reference evidence="1" key="1">
    <citation type="journal article" date="2021" name="bioRxiv">
        <title>Whole Genome Assembly and Annotation of Northern Wild Rice, Zizania palustris L., Supports a Whole Genome Duplication in the Zizania Genus.</title>
        <authorList>
            <person name="Haas M."/>
            <person name="Kono T."/>
            <person name="Macchietto M."/>
            <person name="Millas R."/>
            <person name="McGilp L."/>
            <person name="Shao M."/>
            <person name="Duquette J."/>
            <person name="Hirsch C.N."/>
            <person name="Kimball J."/>
        </authorList>
    </citation>
    <scope>NUCLEOTIDE SEQUENCE</scope>
    <source>
        <tissue evidence="1">Fresh leaf tissue</tissue>
    </source>
</reference>
<protein>
    <submittedName>
        <fullName evidence="1">Uncharacterized protein</fullName>
    </submittedName>
</protein>
<gene>
    <name evidence="1" type="ORF">GUJ93_ZPchr0009g2138</name>
</gene>
<proteinExistence type="predicted"/>
<organism evidence="1 2">
    <name type="scientific">Zizania palustris</name>
    <name type="common">Northern wild rice</name>
    <dbReference type="NCBI Taxonomy" id="103762"/>
    <lineage>
        <taxon>Eukaryota</taxon>
        <taxon>Viridiplantae</taxon>
        <taxon>Streptophyta</taxon>
        <taxon>Embryophyta</taxon>
        <taxon>Tracheophyta</taxon>
        <taxon>Spermatophyta</taxon>
        <taxon>Magnoliopsida</taxon>
        <taxon>Liliopsida</taxon>
        <taxon>Poales</taxon>
        <taxon>Poaceae</taxon>
        <taxon>BOP clade</taxon>
        <taxon>Oryzoideae</taxon>
        <taxon>Oryzeae</taxon>
        <taxon>Zizaniinae</taxon>
        <taxon>Zizania</taxon>
    </lineage>
</organism>
<dbReference type="EMBL" id="JAAALK010000289">
    <property type="protein sequence ID" value="KAG8050451.1"/>
    <property type="molecule type" value="Genomic_DNA"/>
</dbReference>